<dbReference type="InterPro" id="IPR016848">
    <property type="entry name" value="RNase_P/MRP_Rpp29-subunit"/>
</dbReference>
<keyword evidence="3" id="KW-0539">Nucleus</keyword>
<feature type="region of interest" description="Disordered" evidence="4">
    <location>
        <begin position="1"/>
        <end position="24"/>
    </location>
</feature>
<feature type="compositionally biased region" description="Basic residues" evidence="4">
    <location>
        <begin position="59"/>
        <end position="70"/>
    </location>
</feature>
<dbReference type="Proteomes" id="UP000800094">
    <property type="component" value="Unassembled WGS sequence"/>
</dbReference>
<dbReference type="InterPro" id="IPR036980">
    <property type="entry name" value="RNase_P/MRP_Rpp29_sf"/>
</dbReference>
<protein>
    <recommendedName>
        <fullName evidence="3">Ribonuclease P protein subunit</fullName>
    </recommendedName>
</protein>
<reference evidence="5" key="1">
    <citation type="journal article" date="2020" name="Stud. Mycol.">
        <title>101 Dothideomycetes genomes: a test case for predicting lifestyles and emergence of pathogens.</title>
        <authorList>
            <person name="Haridas S."/>
            <person name="Albert R."/>
            <person name="Binder M."/>
            <person name="Bloem J."/>
            <person name="Labutti K."/>
            <person name="Salamov A."/>
            <person name="Andreopoulos B."/>
            <person name="Baker S."/>
            <person name="Barry K."/>
            <person name="Bills G."/>
            <person name="Bluhm B."/>
            <person name="Cannon C."/>
            <person name="Castanera R."/>
            <person name="Culley D."/>
            <person name="Daum C."/>
            <person name="Ezra D."/>
            <person name="Gonzalez J."/>
            <person name="Henrissat B."/>
            <person name="Kuo A."/>
            <person name="Liang C."/>
            <person name="Lipzen A."/>
            <person name="Lutzoni F."/>
            <person name="Magnuson J."/>
            <person name="Mondo S."/>
            <person name="Nolan M."/>
            <person name="Ohm R."/>
            <person name="Pangilinan J."/>
            <person name="Park H.-J."/>
            <person name="Ramirez L."/>
            <person name="Alfaro M."/>
            <person name="Sun H."/>
            <person name="Tritt A."/>
            <person name="Yoshinaga Y."/>
            <person name="Zwiers L.-H."/>
            <person name="Turgeon B."/>
            <person name="Goodwin S."/>
            <person name="Spatafora J."/>
            <person name="Crous P."/>
            <person name="Grigoriev I."/>
        </authorList>
    </citation>
    <scope>NUCLEOTIDE SEQUENCE</scope>
    <source>
        <strain evidence="5">CBS 122368</strain>
    </source>
</reference>
<comment type="subcellular location">
    <subcellularLocation>
        <location evidence="1">Nucleus</location>
    </subcellularLocation>
</comment>
<evidence type="ECO:0000313" key="5">
    <source>
        <dbReference type="EMBL" id="KAF2248678.1"/>
    </source>
</evidence>
<keyword evidence="6" id="KW-1185">Reference proteome</keyword>
<dbReference type="EMBL" id="ML987195">
    <property type="protein sequence ID" value="KAF2248678.1"/>
    <property type="molecule type" value="Genomic_DNA"/>
</dbReference>
<feature type="region of interest" description="Disordered" evidence="4">
    <location>
        <begin position="50"/>
        <end position="70"/>
    </location>
</feature>
<dbReference type="GO" id="GO:0005634">
    <property type="term" value="C:nucleus"/>
    <property type="evidence" value="ECO:0007669"/>
    <property type="project" value="UniProtKB-SubCell"/>
</dbReference>
<dbReference type="GO" id="GO:0001682">
    <property type="term" value="P:tRNA 5'-leader removal"/>
    <property type="evidence" value="ECO:0007669"/>
    <property type="project" value="InterPro"/>
</dbReference>
<dbReference type="Pfam" id="PF01868">
    <property type="entry name" value="RNase_P-MRP_p29"/>
    <property type="match status" value="1"/>
</dbReference>
<evidence type="ECO:0000313" key="6">
    <source>
        <dbReference type="Proteomes" id="UP000800094"/>
    </source>
</evidence>
<dbReference type="GO" id="GO:0033204">
    <property type="term" value="F:ribonuclease P RNA binding"/>
    <property type="evidence" value="ECO:0007669"/>
    <property type="project" value="InterPro"/>
</dbReference>
<dbReference type="RefSeq" id="XP_033683682.1">
    <property type="nucleotide sequence ID" value="XM_033821825.1"/>
</dbReference>
<dbReference type="PANTHER" id="PTHR13348">
    <property type="entry name" value="RIBONUCLEASE P SUBUNIT P29"/>
    <property type="match status" value="1"/>
</dbReference>
<dbReference type="OrthoDB" id="124041at2759"/>
<evidence type="ECO:0000256" key="3">
    <source>
        <dbReference type="PIRNR" id="PIRNR027081"/>
    </source>
</evidence>
<dbReference type="GO" id="GO:0006364">
    <property type="term" value="P:rRNA processing"/>
    <property type="evidence" value="ECO:0007669"/>
    <property type="project" value="TreeGrafter"/>
</dbReference>
<dbReference type="InterPro" id="IPR002730">
    <property type="entry name" value="Rpp29/RNP1"/>
</dbReference>
<proteinExistence type="inferred from homology"/>
<dbReference type="PANTHER" id="PTHR13348:SF0">
    <property type="entry name" value="RIBONUCLEASE P PROTEIN SUBUNIT P29"/>
    <property type="match status" value="1"/>
</dbReference>
<dbReference type="SUPFAM" id="SSF101744">
    <property type="entry name" value="Rof/RNase P subunit-like"/>
    <property type="match status" value="1"/>
</dbReference>
<comment type="similarity">
    <text evidence="2">Belongs to the eukaryotic/archaeal RNase P protein component 1 family.</text>
</comment>
<dbReference type="Gene3D" id="2.30.30.210">
    <property type="entry name" value="Ribonuclease P/MRP, subunit p29"/>
    <property type="match status" value="1"/>
</dbReference>
<keyword evidence="3" id="KW-0819">tRNA processing</keyword>
<gene>
    <name evidence="5" type="ORF">BU26DRAFT_304024</name>
</gene>
<accession>A0A6A6IF25</accession>
<evidence type="ECO:0000256" key="4">
    <source>
        <dbReference type="SAM" id="MobiDB-lite"/>
    </source>
</evidence>
<evidence type="ECO:0000256" key="2">
    <source>
        <dbReference type="ARBA" id="ARBA00006181"/>
    </source>
</evidence>
<sequence length="228" mass="25898">MAEPIPFPQELLERAHSPSTAASHYTERVIKRPLYVRPTSPVPSARALRRRALNERQEKARKRSKLKPRPLSAAKKRALGLLEIPNEQQKYAIYEGLHRLWTGYMRDVLGLNAERTHVTAASAGQILASADMHGAILEVVRSRCVSRVGLKGIVVRDTKFTFEIITDKNVVKSVPKEHTMFRFEVPLTASEGEEAPKPLLFEILGEQFQARAPDRANKKFRMHYQPDI</sequence>
<dbReference type="InterPro" id="IPR023534">
    <property type="entry name" value="Rof/RNase_P-like"/>
</dbReference>
<dbReference type="GeneID" id="54575155"/>
<dbReference type="GO" id="GO:0030677">
    <property type="term" value="C:ribonuclease P complex"/>
    <property type="evidence" value="ECO:0007669"/>
    <property type="project" value="InterPro"/>
</dbReference>
<dbReference type="AlphaFoldDB" id="A0A6A6IF25"/>
<organism evidence="5 6">
    <name type="scientific">Trematosphaeria pertusa</name>
    <dbReference type="NCBI Taxonomy" id="390896"/>
    <lineage>
        <taxon>Eukaryota</taxon>
        <taxon>Fungi</taxon>
        <taxon>Dikarya</taxon>
        <taxon>Ascomycota</taxon>
        <taxon>Pezizomycotina</taxon>
        <taxon>Dothideomycetes</taxon>
        <taxon>Pleosporomycetidae</taxon>
        <taxon>Pleosporales</taxon>
        <taxon>Massarineae</taxon>
        <taxon>Trematosphaeriaceae</taxon>
        <taxon>Trematosphaeria</taxon>
    </lineage>
</organism>
<evidence type="ECO:0000256" key="1">
    <source>
        <dbReference type="ARBA" id="ARBA00004123"/>
    </source>
</evidence>
<dbReference type="SMART" id="SM00538">
    <property type="entry name" value="POP4"/>
    <property type="match status" value="1"/>
</dbReference>
<dbReference type="GO" id="GO:0000172">
    <property type="term" value="C:ribonuclease MRP complex"/>
    <property type="evidence" value="ECO:0007669"/>
    <property type="project" value="InterPro"/>
</dbReference>
<name>A0A6A6IF25_9PLEO</name>
<dbReference type="PIRSF" id="PIRSF027081">
    <property type="entry name" value="RNase_P/MRP_p29_subunit"/>
    <property type="match status" value="1"/>
</dbReference>